<dbReference type="SMART" id="SM00320">
    <property type="entry name" value="WD40"/>
    <property type="match status" value="2"/>
</dbReference>
<evidence type="ECO:0000256" key="1">
    <source>
        <dbReference type="ARBA" id="ARBA00022737"/>
    </source>
</evidence>
<dbReference type="AlphaFoldDB" id="A0AAE1Q5H1"/>
<evidence type="ECO:0000256" key="3">
    <source>
        <dbReference type="SAM" id="MobiDB-lite"/>
    </source>
</evidence>
<evidence type="ECO:0000313" key="4">
    <source>
        <dbReference type="EMBL" id="KAK4320258.1"/>
    </source>
</evidence>
<dbReference type="InterPro" id="IPR015943">
    <property type="entry name" value="WD40/YVTN_repeat-like_dom_sf"/>
</dbReference>
<dbReference type="InterPro" id="IPR036322">
    <property type="entry name" value="WD40_repeat_dom_sf"/>
</dbReference>
<dbReference type="InterPro" id="IPR051242">
    <property type="entry name" value="WD-EF-hand_domain"/>
</dbReference>
<feature type="compositionally biased region" description="Pro residues" evidence="3">
    <location>
        <begin position="663"/>
        <end position="672"/>
    </location>
</feature>
<proteinExistence type="predicted"/>
<feature type="region of interest" description="Disordered" evidence="3">
    <location>
        <begin position="108"/>
        <end position="132"/>
    </location>
</feature>
<name>A0AAE1Q5H1_9EUCA</name>
<feature type="region of interest" description="Disordered" evidence="3">
    <location>
        <begin position="534"/>
        <end position="598"/>
    </location>
</feature>
<keyword evidence="2" id="KW-0853">WD repeat</keyword>
<accession>A0AAE1Q5H1</accession>
<dbReference type="PROSITE" id="PS50082">
    <property type="entry name" value="WD_REPEATS_2"/>
    <property type="match status" value="1"/>
</dbReference>
<evidence type="ECO:0000256" key="2">
    <source>
        <dbReference type="PROSITE-ProRule" id="PRU00221"/>
    </source>
</evidence>
<comment type="caution">
    <text evidence="4">The sequence shown here is derived from an EMBL/GenBank/DDBJ whole genome shotgun (WGS) entry which is preliminary data.</text>
</comment>
<feature type="compositionally biased region" description="Low complexity" evidence="3">
    <location>
        <begin position="108"/>
        <end position="131"/>
    </location>
</feature>
<dbReference type="InterPro" id="IPR001680">
    <property type="entry name" value="WD40_rpt"/>
</dbReference>
<dbReference type="EMBL" id="JAWZYT010000681">
    <property type="protein sequence ID" value="KAK4320258.1"/>
    <property type="molecule type" value="Genomic_DNA"/>
</dbReference>
<sequence>MTTQGRYKTLYCLGKNEHVAVVKATKGRVRAASEAELWTALTPSHLLALHHHFSPPPREWTSGDEGTTRLLSRVQFVEAVISLLGSERYEGVSGAIFDAAVASSPCPASSTSLTPAGSGSSNISSTSTTSSLGGGGGSGSGGLCLSWGGLVCYLAAGVAGVSQPTHTQHTLFNTTPTYRLLTHNKREGVAGVVVCKRRLVVVGARGALTKMNPTRWRDEQHARLHLDSTPDEDHNHIPFATRKVGVGSWVVGVAGVEEGVAAVVASSSTLHFLETSTSPQELLRVTSLPALPSCIAAGCHEGSRWVALGDDSGTVHLLRFPHPAAGLLTRPRSEGLTILTWQEVCERRQEVDGRCVDVCVDVDVVSEGGMHSAGVRGVDYNPATSTLVSCSGDPRASLVLWGPNYRTKTYTFAVPRGVRVFAVEWSLHVLVTGSSDGRVRVWNPYVPDAPLALLPPAPAPPAAITIYSPRQVIITLDTDTVVRVYGLEGVCIQTISLTFPGGVGGLAPQPFTLMPNGDLLVACRDYLASLLLAPPPPQSPHHQQHQHPAPGDDWWLADGELVNTGQDEDGPTASGSEGGRLIEEAGVTSSEAKREREHMRDLIRQGAAFCCLSLAPVSPPKLPPNLPLPPRLAALGLTSDDPDTLLARLPSTAAQLPSRRLTPAPPKSPRPPSQLSAVTTPGPTTPAATTATGHHLTPAWPPPP</sequence>
<feature type="repeat" description="WD" evidence="2">
    <location>
        <begin position="430"/>
        <end position="443"/>
    </location>
</feature>
<feature type="compositionally biased region" description="Low complexity" evidence="3">
    <location>
        <begin position="679"/>
        <end position="698"/>
    </location>
</feature>
<reference evidence="4" key="1">
    <citation type="submission" date="2023-11" db="EMBL/GenBank/DDBJ databases">
        <title>Genome assemblies of two species of porcelain crab, Petrolisthes cinctipes and Petrolisthes manimaculis (Anomura: Porcellanidae).</title>
        <authorList>
            <person name="Angst P."/>
        </authorList>
    </citation>
    <scope>NUCLEOTIDE SEQUENCE</scope>
    <source>
        <strain evidence="4">PB745_02</strain>
        <tissue evidence="4">Gill</tissue>
    </source>
</reference>
<keyword evidence="1" id="KW-0677">Repeat</keyword>
<dbReference type="PANTHER" id="PTHR44324">
    <property type="entry name" value="WD40 REPEAT DOMAIN 95"/>
    <property type="match status" value="1"/>
</dbReference>
<protein>
    <submittedName>
        <fullName evidence="4">Uncharacterized protein</fullName>
    </submittedName>
</protein>
<dbReference type="Gene3D" id="2.130.10.10">
    <property type="entry name" value="YVTN repeat-like/Quinoprotein amine dehydrogenase"/>
    <property type="match status" value="1"/>
</dbReference>
<organism evidence="4 5">
    <name type="scientific">Petrolisthes manimaculis</name>
    <dbReference type="NCBI Taxonomy" id="1843537"/>
    <lineage>
        <taxon>Eukaryota</taxon>
        <taxon>Metazoa</taxon>
        <taxon>Ecdysozoa</taxon>
        <taxon>Arthropoda</taxon>
        <taxon>Crustacea</taxon>
        <taxon>Multicrustacea</taxon>
        <taxon>Malacostraca</taxon>
        <taxon>Eumalacostraca</taxon>
        <taxon>Eucarida</taxon>
        <taxon>Decapoda</taxon>
        <taxon>Pleocyemata</taxon>
        <taxon>Anomura</taxon>
        <taxon>Galatheoidea</taxon>
        <taxon>Porcellanidae</taxon>
        <taxon>Petrolisthes</taxon>
    </lineage>
</organism>
<dbReference type="Pfam" id="PF00400">
    <property type="entry name" value="WD40"/>
    <property type="match status" value="1"/>
</dbReference>
<dbReference type="PANTHER" id="PTHR44324:SF3">
    <property type="entry name" value="WD REPEAT-CONTAINING PROTEIN 49-LIKE"/>
    <property type="match status" value="1"/>
</dbReference>
<dbReference type="Proteomes" id="UP001292094">
    <property type="component" value="Unassembled WGS sequence"/>
</dbReference>
<dbReference type="SUPFAM" id="SSF50978">
    <property type="entry name" value="WD40 repeat-like"/>
    <property type="match status" value="1"/>
</dbReference>
<keyword evidence="5" id="KW-1185">Reference proteome</keyword>
<evidence type="ECO:0000313" key="5">
    <source>
        <dbReference type="Proteomes" id="UP001292094"/>
    </source>
</evidence>
<feature type="region of interest" description="Disordered" evidence="3">
    <location>
        <begin position="650"/>
        <end position="704"/>
    </location>
</feature>
<gene>
    <name evidence="4" type="ORF">Pmani_008867</name>
</gene>